<evidence type="ECO:0000313" key="3">
    <source>
        <dbReference type="EMBL" id="KAL0406637.1"/>
    </source>
</evidence>
<dbReference type="InterPro" id="IPR043502">
    <property type="entry name" value="DNA/RNA_pol_sf"/>
</dbReference>
<gene>
    <name evidence="3" type="ORF">Slati_3977600</name>
</gene>
<sequence length="336" mass="38268">MIFLELLDVYVLLQMSLHTNSNLTLEPLGVSSLVMFKGKKGYKLYNLDNGDVFTSRAIVFHESIFPFHTNDHTSISNPGPILVPTHILDNPPNTITETLAPANVIPPALDHLPNSDHLRRYQRSFKPPAWLIDFHCNLSSDHTIHPSNVTSSHKDFLAVLSTVQEPRCYTEAKGNIDWEHAMRQELEALEKNNTWEIVPLLEDKKAIGSKWVFKVKLKPDGSVDRYKARLVAKGYNQVEGVDYIDRFSPVAKAITMRIFLDVASSYNWPLHQIDINNIFLHGYLDEDIYMHAPDGYEVQSGMVCKLKRSLYGLKQAFRQWNLELTSKLLASLPGKN</sequence>
<dbReference type="Pfam" id="PF25597">
    <property type="entry name" value="SH3_retrovirus"/>
    <property type="match status" value="1"/>
</dbReference>
<dbReference type="InterPro" id="IPR057670">
    <property type="entry name" value="SH3_retrovirus"/>
</dbReference>
<dbReference type="InterPro" id="IPR013103">
    <property type="entry name" value="RVT_2"/>
</dbReference>
<dbReference type="Pfam" id="PF07727">
    <property type="entry name" value="RVT_2"/>
    <property type="match status" value="1"/>
</dbReference>
<dbReference type="EMBL" id="JACGWN010000014">
    <property type="protein sequence ID" value="KAL0406637.1"/>
    <property type="molecule type" value="Genomic_DNA"/>
</dbReference>
<evidence type="ECO:0000259" key="2">
    <source>
        <dbReference type="Pfam" id="PF25597"/>
    </source>
</evidence>
<accession>A0AAW2TPI1</accession>
<protein>
    <submittedName>
        <fullName evidence="3">Retrovirus-related Pol polyprotein from transposon RE1</fullName>
    </submittedName>
</protein>
<dbReference type="AlphaFoldDB" id="A0AAW2TPI1"/>
<reference evidence="3" key="2">
    <citation type="journal article" date="2024" name="Plant">
        <title>Genomic evolution and insights into agronomic trait innovations of Sesamum species.</title>
        <authorList>
            <person name="Miao H."/>
            <person name="Wang L."/>
            <person name="Qu L."/>
            <person name="Liu H."/>
            <person name="Sun Y."/>
            <person name="Le M."/>
            <person name="Wang Q."/>
            <person name="Wei S."/>
            <person name="Zheng Y."/>
            <person name="Lin W."/>
            <person name="Duan Y."/>
            <person name="Cao H."/>
            <person name="Xiong S."/>
            <person name="Wang X."/>
            <person name="Wei L."/>
            <person name="Li C."/>
            <person name="Ma Q."/>
            <person name="Ju M."/>
            <person name="Zhao R."/>
            <person name="Li G."/>
            <person name="Mu C."/>
            <person name="Tian Q."/>
            <person name="Mei H."/>
            <person name="Zhang T."/>
            <person name="Gao T."/>
            <person name="Zhang H."/>
        </authorList>
    </citation>
    <scope>NUCLEOTIDE SEQUENCE</scope>
    <source>
        <strain evidence="3">KEN1</strain>
    </source>
</reference>
<name>A0AAW2TPI1_9LAMI</name>
<feature type="domain" description="Reverse transcriptase Ty1/copia-type" evidence="1">
    <location>
        <begin position="192"/>
        <end position="328"/>
    </location>
</feature>
<comment type="caution">
    <text evidence="3">The sequence shown here is derived from an EMBL/GenBank/DDBJ whole genome shotgun (WGS) entry which is preliminary data.</text>
</comment>
<feature type="domain" description="Retroviral polymerase SH3-like" evidence="2">
    <location>
        <begin position="38"/>
        <end position="71"/>
    </location>
</feature>
<proteinExistence type="predicted"/>
<evidence type="ECO:0000259" key="1">
    <source>
        <dbReference type="Pfam" id="PF07727"/>
    </source>
</evidence>
<reference evidence="3" key="1">
    <citation type="submission" date="2020-06" db="EMBL/GenBank/DDBJ databases">
        <authorList>
            <person name="Li T."/>
            <person name="Hu X."/>
            <person name="Zhang T."/>
            <person name="Song X."/>
            <person name="Zhang H."/>
            <person name="Dai N."/>
            <person name="Sheng W."/>
            <person name="Hou X."/>
            <person name="Wei L."/>
        </authorList>
    </citation>
    <scope>NUCLEOTIDE SEQUENCE</scope>
    <source>
        <strain evidence="3">KEN1</strain>
        <tissue evidence="3">Leaf</tissue>
    </source>
</reference>
<organism evidence="3">
    <name type="scientific">Sesamum latifolium</name>
    <dbReference type="NCBI Taxonomy" id="2727402"/>
    <lineage>
        <taxon>Eukaryota</taxon>
        <taxon>Viridiplantae</taxon>
        <taxon>Streptophyta</taxon>
        <taxon>Embryophyta</taxon>
        <taxon>Tracheophyta</taxon>
        <taxon>Spermatophyta</taxon>
        <taxon>Magnoliopsida</taxon>
        <taxon>eudicotyledons</taxon>
        <taxon>Gunneridae</taxon>
        <taxon>Pentapetalae</taxon>
        <taxon>asterids</taxon>
        <taxon>lamiids</taxon>
        <taxon>Lamiales</taxon>
        <taxon>Pedaliaceae</taxon>
        <taxon>Sesamum</taxon>
    </lineage>
</organism>
<dbReference type="SUPFAM" id="SSF56672">
    <property type="entry name" value="DNA/RNA polymerases"/>
    <property type="match status" value="1"/>
</dbReference>